<dbReference type="InterPro" id="IPR050109">
    <property type="entry name" value="HTH-type_TetR-like_transc_reg"/>
</dbReference>
<dbReference type="GO" id="GO:0003700">
    <property type="term" value="F:DNA-binding transcription factor activity"/>
    <property type="evidence" value="ECO:0007669"/>
    <property type="project" value="TreeGrafter"/>
</dbReference>
<dbReference type="SUPFAM" id="SSF46689">
    <property type="entry name" value="Homeodomain-like"/>
    <property type="match status" value="1"/>
</dbReference>
<dbReference type="Gene3D" id="1.10.357.10">
    <property type="entry name" value="Tetracycline Repressor, domain 2"/>
    <property type="match status" value="1"/>
</dbReference>
<dbReference type="Pfam" id="PF14246">
    <property type="entry name" value="TetR_C_7"/>
    <property type="match status" value="1"/>
</dbReference>
<keyword evidence="5" id="KW-1185">Reference proteome</keyword>
<reference evidence="4 5" key="1">
    <citation type="submission" date="2016-04" db="EMBL/GenBank/DDBJ databases">
        <title>Deep-sea bacteria in the southern Pacific.</title>
        <authorList>
            <person name="Tang K."/>
        </authorList>
    </citation>
    <scope>NUCLEOTIDE SEQUENCE [LARGE SCALE GENOMIC DNA]</scope>
    <source>
        <strain evidence="4 5">JLT2014</strain>
    </source>
</reference>
<dbReference type="RefSeq" id="WP_237219342.1">
    <property type="nucleotide sequence ID" value="NZ_CP015093.1"/>
</dbReference>
<protein>
    <submittedName>
        <fullName evidence="4">Transcriptional regulator</fullName>
    </submittedName>
</protein>
<dbReference type="KEGG" id="paby:Ga0080574_TMP1778"/>
<evidence type="ECO:0000256" key="1">
    <source>
        <dbReference type="ARBA" id="ARBA00023125"/>
    </source>
</evidence>
<dbReference type="InterPro" id="IPR039536">
    <property type="entry name" value="TetR_C_Proteobacteria"/>
</dbReference>
<evidence type="ECO:0000313" key="4">
    <source>
        <dbReference type="EMBL" id="APZ52112.1"/>
    </source>
</evidence>
<proteinExistence type="predicted"/>
<feature type="DNA-binding region" description="H-T-H motif" evidence="2">
    <location>
        <begin position="19"/>
        <end position="38"/>
    </location>
</feature>
<dbReference type="PANTHER" id="PTHR30055:SF146">
    <property type="entry name" value="HTH-TYPE TRANSCRIPTIONAL DUAL REGULATOR CECR"/>
    <property type="match status" value="1"/>
</dbReference>
<dbReference type="Pfam" id="PF00440">
    <property type="entry name" value="TetR_N"/>
    <property type="match status" value="1"/>
</dbReference>
<evidence type="ECO:0000259" key="3">
    <source>
        <dbReference type="PROSITE" id="PS50977"/>
    </source>
</evidence>
<dbReference type="GO" id="GO:0000976">
    <property type="term" value="F:transcription cis-regulatory region binding"/>
    <property type="evidence" value="ECO:0007669"/>
    <property type="project" value="TreeGrafter"/>
</dbReference>
<dbReference type="EMBL" id="CP015093">
    <property type="protein sequence ID" value="APZ52112.1"/>
    <property type="molecule type" value="Genomic_DNA"/>
</dbReference>
<evidence type="ECO:0000256" key="2">
    <source>
        <dbReference type="PROSITE-ProRule" id="PRU00335"/>
    </source>
</evidence>
<gene>
    <name evidence="4" type="ORF">Ga0080574_TMP1778</name>
</gene>
<dbReference type="PRINTS" id="PR00455">
    <property type="entry name" value="HTHTETR"/>
</dbReference>
<feature type="domain" description="HTH tetR-type" evidence="3">
    <location>
        <begin position="1"/>
        <end position="56"/>
    </location>
</feature>
<organism evidence="4 5">
    <name type="scientific">Salipiger abyssi</name>
    <dbReference type="NCBI Taxonomy" id="1250539"/>
    <lineage>
        <taxon>Bacteria</taxon>
        <taxon>Pseudomonadati</taxon>
        <taxon>Pseudomonadota</taxon>
        <taxon>Alphaproteobacteria</taxon>
        <taxon>Rhodobacterales</taxon>
        <taxon>Roseobacteraceae</taxon>
        <taxon>Salipiger</taxon>
    </lineage>
</organism>
<dbReference type="InterPro" id="IPR009057">
    <property type="entry name" value="Homeodomain-like_sf"/>
</dbReference>
<dbReference type="InterPro" id="IPR001647">
    <property type="entry name" value="HTH_TetR"/>
</dbReference>
<keyword evidence="1 2" id="KW-0238">DNA-binding</keyword>
<dbReference type="SUPFAM" id="SSF48498">
    <property type="entry name" value="Tetracyclin repressor-like, C-terminal domain"/>
    <property type="match status" value="1"/>
</dbReference>
<dbReference type="InterPro" id="IPR036271">
    <property type="entry name" value="Tet_transcr_reg_TetR-rel_C_sf"/>
</dbReference>
<accession>A0A1P8URR9</accession>
<sequence length="192" mass="21159">MVLDAAAALLASCRLEEVSMSAIAREAGMSKRTLYTIFSSREALLGASFARIGRTLFRPLTDEERRGPLSVRLQTLLTLDHAPCFEKMPLELLRAVVTEAPVYPGIARQLDSGGRGALIRYVSDELSLAVARDEIVLEEIDADLAAELLVDMVLGDTLHRLLIPEDACTSIKARNLRRDRAISLFLDGLRPR</sequence>
<dbReference type="PANTHER" id="PTHR30055">
    <property type="entry name" value="HTH-TYPE TRANSCRIPTIONAL REGULATOR RUTR"/>
    <property type="match status" value="1"/>
</dbReference>
<dbReference type="Proteomes" id="UP000187059">
    <property type="component" value="Chromosome"/>
</dbReference>
<dbReference type="STRING" id="1250539.Ga0080574_TMP1778"/>
<dbReference type="PROSITE" id="PS50977">
    <property type="entry name" value="HTH_TETR_2"/>
    <property type="match status" value="1"/>
</dbReference>
<name>A0A1P8URR9_9RHOB</name>
<evidence type="ECO:0000313" key="5">
    <source>
        <dbReference type="Proteomes" id="UP000187059"/>
    </source>
</evidence>
<dbReference type="AlphaFoldDB" id="A0A1P8URR9"/>